<evidence type="ECO:0000259" key="1">
    <source>
        <dbReference type="Pfam" id="PF02951"/>
    </source>
</evidence>
<organism evidence="3 4">
    <name type="scientific">Pyxidicoccus parkwayensis</name>
    <dbReference type="NCBI Taxonomy" id="2813578"/>
    <lineage>
        <taxon>Bacteria</taxon>
        <taxon>Pseudomonadati</taxon>
        <taxon>Myxococcota</taxon>
        <taxon>Myxococcia</taxon>
        <taxon>Myxococcales</taxon>
        <taxon>Cystobacterineae</taxon>
        <taxon>Myxococcaceae</taxon>
        <taxon>Pyxidicoccus</taxon>
    </lineage>
</organism>
<dbReference type="InterPro" id="IPR004218">
    <property type="entry name" value="GSHS_ATP-bd"/>
</dbReference>
<dbReference type="Gene3D" id="3.30.470.20">
    <property type="entry name" value="ATP-grasp fold, B domain"/>
    <property type="match status" value="1"/>
</dbReference>
<name>A0ABX7NPL6_9BACT</name>
<sequence>MLEHADDTSLRLMQASLPLCENYWCEAKSIGFISNEISIKAHRVLEIKSRRMVDDFAFGPAATFRPRDFTHVLYRDDPPVDLPYIQRLQLFNAATGHGDQRGTEFINPAEIILTSTSKLEVSLIPGNRLRNVVSCDWREIKDFGMAMGSTVIKPMHGLRGLGVVRIHWRLDLLDVVESQVRAATHDFCQPIIVQELADAPCEELRVWFVDGLPVAAAIKKRSGNGAALEPPTPRALLECNASVVGQHLRSRGIRFVAVDFIGDAIVDVNFVSPGLIVEAELALGRDIATGVMAALIGQGREATASRLSCAKA</sequence>
<reference evidence="3 4" key="1">
    <citation type="submission" date="2021-02" db="EMBL/GenBank/DDBJ databases">
        <title>De Novo genome assembly of isolated myxobacteria.</title>
        <authorList>
            <person name="Stevens D.C."/>
        </authorList>
    </citation>
    <scope>NUCLEOTIDE SEQUENCE [LARGE SCALE GENOMIC DNA]</scope>
    <source>
        <strain evidence="4">SCPEA02</strain>
    </source>
</reference>
<dbReference type="InterPro" id="IPR016185">
    <property type="entry name" value="PreATP-grasp_dom_sf"/>
</dbReference>
<dbReference type="InterPro" id="IPR013815">
    <property type="entry name" value="ATP_grasp_subdomain_1"/>
</dbReference>
<evidence type="ECO:0008006" key="5">
    <source>
        <dbReference type="Google" id="ProtNLM"/>
    </source>
</evidence>
<dbReference type="Gene3D" id="3.40.50.20">
    <property type="match status" value="1"/>
</dbReference>
<evidence type="ECO:0000313" key="3">
    <source>
        <dbReference type="EMBL" id="QSQ19336.1"/>
    </source>
</evidence>
<dbReference type="RefSeq" id="WP_206720923.1">
    <property type="nucleotide sequence ID" value="NZ_CP071090.1"/>
</dbReference>
<dbReference type="Gene3D" id="3.30.1490.20">
    <property type="entry name" value="ATP-grasp fold, A domain"/>
    <property type="match status" value="1"/>
</dbReference>
<proteinExistence type="predicted"/>
<evidence type="ECO:0000313" key="4">
    <source>
        <dbReference type="Proteomes" id="UP000662747"/>
    </source>
</evidence>
<dbReference type="Pfam" id="PF02951">
    <property type="entry name" value="GSH-S_N"/>
    <property type="match status" value="1"/>
</dbReference>
<accession>A0ABX7NPL6</accession>
<keyword evidence="4" id="KW-1185">Reference proteome</keyword>
<dbReference type="Proteomes" id="UP000662747">
    <property type="component" value="Chromosome"/>
</dbReference>
<dbReference type="InterPro" id="IPR004215">
    <property type="entry name" value="GSHS_N"/>
</dbReference>
<evidence type="ECO:0000259" key="2">
    <source>
        <dbReference type="Pfam" id="PF02955"/>
    </source>
</evidence>
<gene>
    <name evidence="3" type="ORF">JY651_28825</name>
</gene>
<feature type="domain" description="Prokaryotic glutathione synthetase N-terminal" evidence="1">
    <location>
        <begin position="3"/>
        <end position="96"/>
    </location>
</feature>
<protein>
    <recommendedName>
        <fullName evidence="5">ATP-grasp domain-containing protein</fullName>
    </recommendedName>
</protein>
<dbReference type="Pfam" id="PF02955">
    <property type="entry name" value="GSH-S_ATP"/>
    <property type="match status" value="1"/>
</dbReference>
<dbReference type="EMBL" id="CP071090">
    <property type="protein sequence ID" value="QSQ19336.1"/>
    <property type="molecule type" value="Genomic_DNA"/>
</dbReference>
<dbReference type="SUPFAM" id="SSF56059">
    <property type="entry name" value="Glutathione synthetase ATP-binding domain-like"/>
    <property type="match status" value="1"/>
</dbReference>
<dbReference type="SUPFAM" id="SSF52440">
    <property type="entry name" value="PreATP-grasp domain"/>
    <property type="match status" value="1"/>
</dbReference>
<feature type="domain" description="Prokaryotic glutathione synthetase ATP-binding" evidence="2">
    <location>
        <begin position="127"/>
        <end position="279"/>
    </location>
</feature>